<dbReference type="InterPro" id="IPR011010">
    <property type="entry name" value="DNA_brk_join_enz"/>
</dbReference>
<dbReference type="Gene3D" id="1.10.443.10">
    <property type="entry name" value="Intergrase catalytic core"/>
    <property type="match status" value="1"/>
</dbReference>
<dbReference type="GO" id="GO:0015074">
    <property type="term" value="P:DNA integration"/>
    <property type="evidence" value="ECO:0007669"/>
    <property type="project" value="InterPro"/>
</dbReference>
<accession>A0A8B6EIT7</accession>
<keyword evidence="1" id="KW-0233">DNA recombination</keyword>
<protein>
    <recommendedName>
        <fullName evidence="4">Tyr recombinase domain-containing protein</fullName>
    </recommendedName>
</protein>
<sequence>MHLMLDKPFVHLDEFSVKLLLKGITREKQHLPQQALAITVDMLLDINRVINHDDPKQCTIWCLFLFAFFLMARKSNLVPDSKMSFDIDKQLTRNKVILEGNIAIVIFNWSKTIQMGNRILKIPLIENTSSALCPLRAYRNMCKLIPAAGDSPAFLFPSKHKLVPVTYTDFQRYIKEFISKIGRNPRLFSTHSFRRGGATFAFESKVPAELIQVHGDWASDAYKLYLQFSLSEKVSVAKAMTKFIP</sequence>
<dbReference type="AlphaFoldDB" id="A0A8B6EIT7"/>
<dbReference type="OrthoDB" id="6115741at2759"/>
<evidence type="ECO:0000313" key="2">
    <source>
        <dbReference type="EMBL" id="VDI34863.1"/>
    </source>
</evidence>
<dbReference type="PANTHER" id="PTHR34605:SF5">
    <property type="entry name" value="INTEGRASE_RECOMBINASE XERD HOMOLOG"/>
    <property type="match status" value="1"/>
</dbReference>
<evidence type="ECO:0000313" key="3">
    <source>
        <dbReference type="Proteomes" id="UP000596742"/>
    </source>
</evidence>
<evidence type="ECO:0000256" key="1">
    <source>
        <dbReference type="ARBA" id="ARBA00023172"/>
    </source>
</evidence>
<dbReference type="InterPro" id="IPR052925">
    <property type="entry name" value="Phage_Integrase-like_Recomb"/>
</dbReference>
<dbReference type="GO" id="GO:0003677">
    <property type="term" value="F:DNA binding"/>
    <property type="evidence" value="ECO:0007669"/>
    <property type="project" value="InterPro"/>
</dbReference>
<name>A0A8B6EIT7_MYTGA</name>
<dbReference type="EMBL" id="UYJE01005186">
    <property type="protein sequence ID" value="VDI34863.1"/>
    <property type="molecule type" value="Genomic_DNA"/>
</dbReference>
<reference evidence="2" key="1">
    <citation type="submission" date="2018-11" db="EMBL/GenBank/DDBJ databases">
        <authorList>
            <person name="Alioto T."/>
            <person name="Alioto T."/>
        </authorList>
    </citation>
    <scope>NUCLEOTIDE SEQUENCE</scope>
</reference>
<dbReference type="InterPro" id="IPR013762">
    <property type="entry name" value="Integrase-like_cat_sf"/>
</dbReference>
<keyword evidence="3" id="KW-1185">Reference proteome</keyword>
<dbReference type="Proteomes" id="UP000596742">
    <property type="component" value="Unassembled WGS sequence"/>
</dbReference>
<organism evidence="2 3">
    <name type="scientific">Mytilus galloprovincialis</name>
    <name type="common">Mediterranean mussel</name>
    <dbReference type="NCBI Taxonomy" id="29158"/>
    <lineage>
        <taxon>Eukaryota</taxon>
        <taxon>Metazoa</taxon>
        <taxon>Spiralia</taxon>
        <taxon>Lophotrochozoa</taxon>
        <taxon>Mollusca</taxon>
        <taxon>Bivalvia</taxon>
        <taxon>Autobranchia</taxon>
        <taxon>Pteriomorphia</taxon>
        <taxon>Mytilida</taxon>
        <taxon>Mytiloidea</taxon>
        <taxon>Mytilidae</taxon>
        <taxon>Mytilinae</taxon>
        <taxon>Mytilus</taxon>
    </lineage>
</organism>
<dbReference type="PANTHER" id="PTHR34605">
    <property type="entry name" value="PHAGE_INTEGRASE DOMAIN-CONTAINING PROTEIN"/>
    <property type="match status" value="1"/>
</dbReference>
<proteinExistence type="predicted"/>
<dbReference type="GO" id="GO:0006310">
    <property type="term" value="P:DNA recombination"/>
    <property type="evidence" value="ECO:0007669"/>
    <property type="project" value="UniProtKB-KW"/>
</dbReference>
<dbReference type="SUPFAM" id="SSF56349">
    <property type="entry name" value="DNA breaking-rejoining enzymes"/>
    <property type="match status" value="1"/>
</dbReference>
<comment type="caution">
    <text evidence="2">The sequence shown here is derived from an EMBL/GenBank/DDBJ whole genome shotgun (WGS) entry which is preliminary data.</text>
</comment>
<gene>
    <name evidence="2" type="ORF">MGAL_10B093169</name>
</gene>
<evidence type="ECO:0008006" key="4">
    <source>
        <dbReference type="Google" id="ProtNLM"/>
    </source>
</evidence>